<gene>
    <name evidence="1" type="ORF">Aco04nite_25670</name>
</gene>
<protein>
    <submittedName>
        <fullName evidence="1">Uncharacterized protein</fullName>
    </submittedName>
</protein>
<accession>A0A919VPU9</accession>
<sequence length="102" mass="11315">MVNGYRPAAHLQKLAQPREAPTVIAQALIAAQRVAADRQDAHQSPRRRPPSPVALVHMTTCEPHPSAIEAAVVLVSPERTWALAFRLEHISNRWLATTMRLV</sequence>
<reference evidence="1" key="1">
    <citation type="submission" date="2021-03" db="EMBL/GenBank/DDBJ databases">
        <title>Whole genome shotgun sequence of Actinoplanes consettensis NBRC 14913.</title>
        <authorList>
            <person name="Komaki H."/>
            <person name="Tamura T."/>
        </authorList>
    </citation>
    <scope>NUCLEOTIDE SEQUENCE</scope>
    <source>
        <strain evidence="1">NBRC 14913</strain>
    </source>
</reference>
<comment type="caution">
    <text evidence="1">The sequence shown here is derived from an EMBL/GenBank/DDBJ whole genome shotgun (WGS) entry which is preliminary data.</text>
</comment>
<dbReference type="AlphaFoldDB" id="A0A919VPU9"/>
<keyword evidence="2" id="KW-1185">Reference proteome</keyword>
<dbReference type="Pfam" id="PF20060">
    <property type="entry name" value="DUF6459"/>
    <property type="match status" value="1"/>
</dbReference>
<dbReference type="EMBL" id="BOQP01000011">
    <property type="protein sequence ID" value="GIM71517.1"/>
    <property type="molecule type" value="Genomic_DNA"/>
</dbReference>
<proteinExistence type="predicted"/>
<name>A0A919VPU9_9ACTN</name>
<organism evidence="1 2">
    <name type="scientific">Winogradskya consettensis</name>
    <dbReference type="NCBI Taxonomy" id="113560"/>
    <lineage>
        <taxon>Bacteria</taxon>
        <taxon>Bacillati</taxon>
        <taxon>Actinomycetota</taxon>
        <taxon>Actinomycetes</taxon>
        <taxon>Micromonosporales</taxon>
        <taxon>Micromonosporaceae</taxon>
        <taxon>Winogradskya</taxon>
    </lineage>
</organism>
<dbReference type="Proteomes" id="UP000680865">
    <property type="component" value="Unassembled WGS sequence"/>
</dbReference>
<evidence type="ECO:0000313" key="2">
    <source>
        <dbReference type="Proteomes" id="UP000680865"/>
    </source>
</evidence>
<evidence type="ECO:0000313" key="1">
    <source>
        <dbReference type="EMBL" id="GIM71517.1"/>
    </source>
</evidence>
<dbReference type="InterPro" id="IPR045596">
    <property type="entry name" value="DUF6459"/>
</dbReference>